<dbReference type="EMBL" id="CM023484">
    <property type="protein sequence ID" value="KAH6934645.1"/>
    <property type="molecule type" value="Genomic_DNA"/>
</dbReference>
<comment type="caution">
    <text evidence="1">The sequence shown here is derived from an EMBL/GenBank/DDBJ whole genome shotgun (WGS) entry which is preliminary data.</text>
</comment>
<dbReference type="Proteomes" id="UP000821845">
    <property type="component" value="Chromosome 4"/>
</dbReference>
<organism evidence="1 2">
    <name type="scientific">Hyalomma asiaticum</name>
    <name type="common">Tick</name>
    <dbReference type="NCBI Taxonomy" id="266040"/>
    <lineage>
        <taxon>Eukaryota</taxon>
        <taxon>Metazoa</taxon>
        <taxon>Ecdysozoa</taxon>
        <taxon>Arthropoda</taxon>
        <taxon>Chelicerata</taxon>
        <taxon>Arachnida</taxon>
        <taxon>Acari</taxon>
        <taxon>Parasitiformes</taxon>
        <taxon>Ixodida</taxon>
        <taxon>Ixodoidea</taxon>
        <taxon>Ixodidae</taxon>
        <taxon>Hyalomminae</taxon>
        <taxon>Hyalomma</taxon>
    </lineage>
</organism>
<accession>A0ACB7SIW1</accession>
<sequence>MTAGPTKSSSSPEDDDVTDIHALILGAVGTPYDGGIFHFALKPPLVRLMTTDSGRVRFNLSFYENGKVCLALLGIDAPGSVWTRYHSIVPACERESRRRGIGLRCHASRGDVAEQQQYNIILQHETIRVAVCDMVEDCLRGSSLLPDPLKNEYEEVVRERLPMTGSLMNHAFDGGIAVYQYETLLTHVQDLRETVDTISE</sequence>
<protein>
    <submittedName>
        <fullName evidence="1">Uncharacterized protein</fullName>
    </submittedName>
</protein>
<proteinExistence type="predicted"/>
<reference evidence="1" key="1">
    <citation type="submission" date="2020-05" db="EMBL/GenBank/DDBJ databases">
        <title>Large-scale comparative analyses of tick genomes elucidate their genetic diversity and vector capacities.</title>
        <authorList>
            <person name="Jia N."/>
            <person name="Wang J."/>
            <person name="Shi W."/>
            <person name="Du L."/>
            <person name="Sun Y."/>
            <person name="Zhan W."/>
            <person name="Jiang J."/>
            <person name="Wang Q."/>
            <person name="Zhang B."/>
            <person name="Ji P."/>
            <person name="Sakyi L.B."/>
            <person name="Cui X."/>
            <person name="Yuan T."/>
            <person name="Jiang B."/>
            <person name="Yang W."/>
            <person name="Lam T.T.-Y."/>
            <person name="Chang Q."/>
            <person name="Ding S."/>
            <person name="Wang X."/>
            <person name="Zhu J."/>
            <person name="Ruan X."/>
            <person name="Zhao L."/>
            <person name="Wei J."/>
            <person name="Que T."/>
            <person name="Du C."/>
            <person name="Cheng J."/>
            <person name="Dai P."/>
            <person name="Han X."/>
            <person name="Huang E."/>
            <person name="Gao Y."/>
            <person name="Liu J."/>
            <person name="Shao H."/>
            <person name="Ye R."/>
            <person name="Li L."/>
            <person name="Wei W."/>
            <person name="Wang X."/>
            <person name="Wang C."/>
            <person name="Yang T."/>
            <person name="Huo Q."/>
            <person name="Li W."/>
            <person name="Guo W."/>
            <person name="Chen H."/>
            <person name="Zhou L."/>
            <person name="Ni X."/>
            <person name="Tian J."/>
            <person name="Zhou Y."/>
            <person name="Sheng Y."/>
            <person name="Liu T."/>
            <person name="Pan Y."/>
            <person name="Xia L."/>
            <person name="Li J."/>
            <person name="Zhao F."/>
            <person name="Cao W."/>
        </authorList>
    </citation>
    <scope>NUCLEOTIDE SEQUENCE</scope>
    <source>
        <strain evidence="1">Hyas-2018</strain>
    </source>
</reference>
<evidence type="ECO:0000313" key="2">
    <source>
        <dbReference type="Proteomes" id="UP000821845"/>
    </source>
</evidence>
<gene>
    <name evidence="1" type="ORF">HPB50_026262</name>
</gene>
<keyword evidence="2" id="KW-1185">Reference proteome</keyword>
<evidence type="ECO:0000313" key="1">
    <source>
        <dbReference type="EMBL" id="KAH6934645.1"/>
    </source>
</evidence>
<name>A0ACB7SIW1_HYAAI</name>